<keyword evidence="14" id="KW-1185">Reference proteome</keyword>
<name>A0A1C3ZPD8_9GAMM</name>
<evidence type="ECO:0000256" key="5">
    <source>
        <dbReference type="ARBA" id="ARBA00022519"/>
    </source>
</evidence>
<evidence type="ECO:0000256" key="11">
    <source>
        <dbReference type="SAM" id="Phobius"/>
    </source>
</evidence>
<feature type="region of interest" description="Disordered" evidence="10">
    <location>
        <begin position="85"/>
        <end position="204"/>
    </location>
</feature>
<dbReference type="GO" id="GO:0005886">
    <property type="term" value="C:plasma membrane"/>
    <property type="evidence" value="ECO:0007669"/>
    <property type="project" value="UniProtKB-SubCell"/>
</dbReference>
<accession>A0A1C3ZPD8</accession>
<dbReference type="GO" id="GO:0055085">
    <property type="term" value="P:transmembrane transport"/>
    <property type="evidence" value="ECO:0007669"/>
    <property type="project" value="InterPro"/>
</dbReference>
<evidence type="ECO:0000256" key="1">
    <source>
        <dbReference type="ARBA" id="ARBA00004383"/>
    </source>
</evidence>
<dbReference type="PANTHER" id="PTHR33446:SF14">
    <property type="entry name" value="PROTEIN TONB"/>
    <property type="match status" value="1"/>
</dbReference>
<feature type="compositionally biased region" description="Basic and acidic residues" evidence="10">
    <location>
        <begin position="117"/>
        <end position="134"/>
    </location>
</feature>
<keyword evidence="7" id="KW-0653">Protein transport</keyword>
<evidence type="ECO:0000259" key="12">
    <source>
        <dbReference type="PROSITE" id="PS52015"/>
    </source>
</evidence>
<evidence type="ECO:0000313" key="13">
    <source>
        <dbReference type="EMBL" id="SCB84317.1"/>
    </source>
</evidence>
<evidence type="ECO:0000256" key="10">
    <source>
        <dbReference type="SAM" id="MobiDB-lite"/>
    </source>
</evidence>
<dbReference type="Pfam" id="PF03544">
    <property type="entry name" value="TonB_C"/>
    <property type="match status" value="1"/>
</dbReference>
<evidence type="ECO:0000256" key="3">
    <source>
        <dbReference type="ARBA" id="ARBA00022448"/>
    </source>
</evidence>
<gene>
    <name evidence="13" type="ORF">GA0061080_100611</name>
</gene>
<feature type="compositionally biased region" description="Basic residues" evidence="10">
    <location>
        <begin position="147"/>
        <end position="165"/>
    </location>
</feature>
<dbReference type="GO" id="GO:0015031">
    <property type="term" value="P:protein transport"/>
    <property type="evidence" value="ECO:0007669"/>
    <property type="project" value="UniProtKB-KW"/>
</dbReference>
<evidence type="ECO:0000256" key="9">
    <source>
        <dbReference type="ARBA" id="ARBA00023136"/>
    </source>
</evidence>
<organism evidence="13 14">
    <name type="scientific">Gilliamella intestini</name>
    <dbReference type="NCBI Taxonomy" id="1798183"/>
    <lineage>
        <taxon>Bacteria</taxon>
        <taxon>Pseudomonadati</taxon>
        <taxon>Pseudomonadota</taxon>
        <taxon>Gammaproteobacteria</taxon>
        <taxon>Orbales</taxon>
        <taxon>Orbaceae</taxon>
        <taxon>Gilliamella</taxon>
    </lineage>
</organism>
<evidence type="ECO:0000256" key="8">
    <source>
        <dbReference type="ARBA" id="ARBA00022989"/>
    </source>
</evidence>
<proteinExistence type="inferred from homology"/>
<dbReference type="EMBL" id="FMBA01000006">
    <property type="protein sequence ID" value="SCB84317.1"/>
    <property type="molecule type" value="Genomic_DNA"/>
</dbReference>
<evidence type="ECO:0000313" key="14">
    <source>
        <dbReference type="Proteomes" id="UP000199698"/>
    </source>
</evidence>
<dbReference type="InterPro" id="IPR037682">
    <property type="entry name" value="TonB_C"/>
</dbReference>
<keyword evidence="6 11" id="KW-0812">Transmembrane</keyword>
<dbReference type="PROSITE" id="PS52015">
    <property type="entry name" value="TONB_CTD"/>
    <property type="match status" value="1"/>
</dbReference>
<feature type="domain" description="TonB C-terminal" evidence="12">
    <location>
        <begin position="189"/>
        <end position="279"/>
    </location>
</feature>
<evidence type="ECO:0000256" key="6">
    <source>
        <dbReference type="ARBA" id="ARBA00022692"/>
    </source>
</evidence>
<dbReference type="PANTHER" id="PTHR33446">
    <property type="entry name" value="PROTEIN TONB-RELATED"/>
    <property type="match status" value="1"/>
</dbReference>
<reference evidence="14" key="1">
    <citation type="submission" date="2016-08" db="EMBL/GenBank/DDBJ databases">
        <authorList>
            <person name="Varghese N."/>
            <person name="Submissions Spin"/>
        </authorList>
    </citation>
    <scope>NUCLEOTIDE SEQUENCE [LARGE SCALE GENOMIC DNA]</scope>
    <source>
        <strain evidence="14">R-53144</strain>
    </source>
</reference>
<dbReference type="Proteomes" id="UP000199698">
    <property type="component" value="Unassembled WGS sequence"/>
</dbReference>
<dbReference type="AlphaFoldDB" id="A0A1C3ZPD8"/>
<dbReference type="InterPro" id="IPR051045">
    <property type="entry name" value="TonB-dependent_transducer"/>
</dbReference>
<sequence>MIIIMKINFDIDLNNTKVPLSPIKKKPRNTYAYTSVSVLSHLILFALIFSSALFAKNITVDEGDNAIKAIMVDLSQFAAPEQSLVENTPETQGAENSELIDNKQIEETPIDPVVEPEVVKEENSEPIIEKKPDKSTTSPQKEVVVKKEKKPKKKRQSVQKSSHKQVRQEVISENLANTSVAPKLSDNRQYSGNPSPIRRNQPEYPRRALDMRLEGYVIAMFDVNSDGRVENIRIVEANPNNIFNRSVINAMKTWKYKPIPAKNLKIRIIFNRDKSIRLDNN</sequence>
<feature type="compositionally biased region" description="Polar residues" evidence="10">
    <location>
        <begin position="85"/>
        <end position="95"/>
    </location>
</feature>
<keyword evidence="9 11" id="KW-0472">Membrane</keyword>
<dbReference type="OrthoDB" id="1628901at2"/>
<keyword evidence="3" id="KW-0813">Transport</keyword>
<dbReference type="NCBIfam" id="TIGR01352">
    <property type="entry name" value="tonB_Cterm"/>
    <property type="match status" value="1"/>
</dbReference>
<keyword evidence="5" id="KW-0997">Cell inner membrane</keyword>
<dbReference type="SUPFAM" id="SSF74653">
    <property type="entry name" value="TolA/TonB C-terminal domain"/>
    <property type="match status" value="1"/>
</dbReference>
<evidence type="ECO:0000256" key="2">
    <source>
        <dbReference type="ARBA" id="ARBA00006555"/>
    </source>
</evidence>
<dbReference type="Gene3D" id="3.30.2420.10">
    <property type="entry name" value="TonB"/>
    <property type="match status" value="1"/>
</dbReference>
<feature type="transmembrane region" description="Helical" evidence="11">
    <location>
        <begin position="31"/>
        <end position="55"/>
    </location>
</feature>
<dbReference type="InterPro" id="IPR006260">
    <property type="entry name" value="TonB/TolA_C"/>
</dbReference>
<comment type="similarity">
    <text evidence="2">Belongs to the TonB family.</text>
</comment>
<keyword evidence="8 11" id="KW-1133">Transmembrane helix</keyword>
<comment type="subcellular location">
    <subcellularLocation>
        <location evidence="1">Cell inner membrane</location>
        <topology evidence="1">Single-pass membrane protein</topology>
        <orientation evidence="1">Periplasmic side</orientation>
    </subcellularLocation>
</comment>
<evidence type="ECO:0000256" key="4">
    <source>
        <dbReference type="ARBA" id="ARBA00022475"/>
    </source>
</evidence>
<evidence type="ECO:0000256" key="7">
    <source>
        <dbReference type="ARBA" id="ARBA00022927"/>
    </source>
</evidence>
<keyword evidence="4" id="KW-1003">Cell membrane</keyword>
<dbReference type="STRING" id="1798183.GA0061080_100611"/>
<protein>
    <submittedName>
        <fullName evidence="13">Protein TonB</fullName>
    </submittedName>
</protein>